<dbReference type="PANTHER" id="PTHR32208">
    <property type="entry name" value="SECRETED PROTEIN-RELATED"/>
    <property type="match status" value="1"/>
</dbReference>
<dbReference type="EMBL" id="JBCNJP010000025">
    <property type="protein sequence ID" value="KAK9055046.1"/>
    <property type="molecule type" value="Genomic_DNA"/>
</dbReference>
<dbReference type="Proteomes" id="UP001408789">
    <property type="component" value="Unassembled WGS sequence"/>
</dbReference>
<feature type="domain" description="Galactose oxidase-like Early set" evidence="4">
    <location>
        <begin position="502"/>
        <end position="604"/>
    </location>
</feature>
<proteinExistence type="predicted"/>
<evidence type="ECO:0000313" key="5">
    <source>
        <dbReference type="EMBL" id="KAK9055046.1"/>
    </source>
</evidence>
<keyword evidence="6" id="KW-1185">Reference proteome</keyword>
<evidence type="ECO:0000259" key="4">
    <source>
        <dbReference type="Pfam" id="PF09118"/>
    </source>
</evidence>
<evidence type="ECO:0000256" key="2">
    <source>
        <dbReference type="SAM" id="SignalP"/>
    </source>
</evidence>
<evidence type="ECO:0000256" key="1">
    <source>
        <dbReference type="ARBA" id="ARBA00022729"/>
    </source>
</evidence>
<dbReference type="InterPro" id="IPR011043">
    <property type="entry name" value="Gal_Oxase/kelch_b-propeller"/>
</dbReference>
<dbReference type="Gene3D" id="2.60.40.10">
    <property type="entry name" value="Immunoglobulins"/>
    <property type="match status" value="1"/>
</dbReference>
<dbReference type="AlphaFoldDB" id="A0AAP0CEC6"/>
<sequence>MPSLAKTHLIFLLHIWLTSSVNSAPNIVDPNFLTDPGGIQKDPNNQDSIIKLEADNKDLGISDGGSDYAKPELEAKFMGEWVIDNPNAGVAAMQLQLMPNDQVVWFDTTSLGISGFKLPEGVPCPLNPEAKNQPDCFAHAIAYDWKTTKYRPLTLQGDAWCSSGNLWPNGNLMATGGTFSGDRAIRVLANDDPKADFKTRIGALAAVRWYASNQVLPDGSAVVLGGRDSYSYEIVPPQMEFKPQKFDLPFLQQTTTPPLGPGRPVENNLYPFQYLLPDGNIFLFANNRAITFAPLTAKVIREYPILPGGSRNYPPSGLSALFPLKLTADGQPPNPEIVICGGNLPNAYEVVDARHVTEKVYMPALTDCHRIQPMNKDAVWLKEQNMPSPRTMGDLLHLANGDLLMINGAKAGTSGWEDARDPNLTPVLYTPYKPMGKRFKELTPTKIARMYHSCSALLPDTKVLVAGSNMHQFYTYDTEYPTELRVEKFSPPYMDPAFDGSRPVIDPKGTDAVLKYGKPFKIAAALKSKEPMVLGEIKVTMLYPPFTTHGFSQNQRMLVPAITGIENNVITAVAPADGKLAPPGYYILFVSRLGAPGPGMWIHID</sequence>
<dbReference type="SUPFAM" id="SSF81296">
    <property type="entry name" value="E set domains"/>
    <property type="match status" value="1"/>
</dbReference>
<dbReference type="PANTHER" id="PTHR32208:SF93">
    <property type="entry name" value="ALDEHYDE OXIDASE GLOX1"/>
    <property type="match status" value="1"/>
</dbReference>
<protein>
    <recommendedName>
        <fullName evidence="7">Galactose oxidase</fullName>
    </recommendedName>
</protein>
<evidence type="ECO:0000313" key="6">
    <source>
        <dbReference type="Proteomes" id="UP001408789"/>
    </source>
</evidence>
<dbReference type="InterPro" id="IPR009880">
    <property type="entry name" value="Glyoxal_oxidase_N"/>
</dbReference>
<feature type="chain" id="PRO_5043008017" description="Galactose oxidase" evidence="2">
    <location>
        <begin position="24"/>
        <end position="605"/>
    </location>
</feature>
<dbReference type="Pfam" id="PF09118">
    <property type="entry name" value="GO-like_E_set"/>
    <property type="match status" value="1"/>
</dbReference>
<reference evidence="5 6" key="1">
    <citation type="submission" date="2024-04" db="EMBL/GenBank/DDBJ databases">
        <title>The reference genome of an endangered Asteraceae, Deinandra increscens subsp. villosa, native to the Central Coast of California.</title>
        <authorList>
            <person name="Guilliams M."/>
            <person name="Hasenstab-Lehman K."/>
            <person name="Meyer R."/>
            <person name="Mcevoy S."/>
        </authorList>
    </citation>
    <scope>NUCLEOTIDE SEQUENCE [LARGE SCALE GENOMIC DNA]</scope>
    <source>
        <tissue evidence="5">Leaf</tissue>
    </source>
</reference>
<feature type="signal peptide" evidence="2">
    <location>
        <begin position="1"/>
        <end position="23"/>
    </location>
</feature>
<comment type="caution">
    <text evidence="5">The sequence shown here is derived from an EMBL/GenBank/DDBJ whole genome shotgun (WGS) entry which is preliminary data.</text>
</comment>
<dbReference type="InterPro" id="IPR014756">
    <property type="entry name" value="Ig_E-set"/>
</dbReference>
<dbReference type="Pfam" id="PF07250">
    <property type="entry name" value="Glyoxal_oxid_N"/>
    <property type="match status" value="1"/>
</dbReference>
<dbReference type="InterPro" id="IPR013783">
    <property type="entry name" value="Ig-like_fold"/>
</dbReference>
<evidence type="ECO:0000259" key="3">
    <source>
        <dbReference type="Pfam" id="PF07250"/>
    </source>
</evidence>
<dbReference type="Gene3D" id="2.130.10.80">
    <property type="entry name" value="Galactose oxidase/kelch, beta-propeller"/>
    <property type="match status" value="1"/>
</dbReference>
<name>A0AAP0CEC6_9ASTR</name>
<dbReference type="InterPro" id="IPR015202">
    <property type="entry name" value="GO-like_E_set"/>
</dbReference>
<dbReference type="CDD" id="cd02851">
    <property type="entry name" value="E_set_GO_C"/>
    <property type="match status" value="1"/>
</dbReference>
<evidence type="ECO:0008006" key="7">
    <source>
        <dbReference type="Google" id="ProtNLM"/>
    </source>
</evidence>
<dbReference type="InterPro" id="IPR037293">
    <property type="entry name" value="Gal_Oxidase_central_sf"/>
</dbReference>
<gene>
    <name evidence="5" type="ORF">SSX86_026126</name>
</gene>
<organism evidence="5 6">
    <name type="scientific">Deinandra increscens subsp. villosa</name>
    <dbReference type="NCBI Taxonomy" id="3103831"/>
    <lineage>
        <taxon>Eukaryota</taxon>
        <taxon>Viridiplantae</taxon>
        <taxon>Streptophyta</taxon>
        <taxon>Embryophyta</taxon>
        <taxon>Tracheophyta</taxon>
        <taxon>Spermatophyta</taxon>
        <taxon>Magnoliopsida</taxon>
        <taxon>eudicotyledons</taxon>
        <taxon>Gunneridae</taxon>
        <taxon>Pentapetalae</taxon>
        <taxon>asterids</taxon>
        <taxon>campanulids</taxon>
        <taxon>Asterales</taxon>
        <taxon>Asteraceae</taxon>
        <taxon>Asteroideae</taxon>
        <taxon>Heliantheae alliance</taxon>
        <taxon>Madieae</taxon>
        <taxon>Madiinae</taxon>
        <taxon>Deinandra</taxon>
    </lineage>
</organism>
<dbReference type="SUPFAM" id="SSF50965">
    <property type="entry name" value="Galactose oxidase, central domain"/>
    <property type="match status" value="1"/>
</dbReference>
<feature type="domain" description="Glyoxal oxidase N-terminal" evidence="3">
    <location>
        <begin position="93"/>
        <end position="493"/>
    </location>
</feature>
<accession>A0AAP0CEC6</accession>
<keyword evidence="1 2" id="KW-0732">Signal</keyword>